<name>A0A2U3QE99_9BACT</name>
<dbReference type="InterPro" id="IPR001763">
    <property type="entry name" value="Rhodanese-like_dom"/>
</dbReference>
<dbReference type="InterPro" id="IPR036873">
    <property type="entry name" value="Rhodanese-like_dom_sf"/>
</dbReference>
<protein>
    <submittedName>
        <fullName evidence="3">Rhodanese-like domain protein (Modular protein)</fullName>
    </submittedName>
</protein>
<dbReference type="AlphaFoldDB" id="A0A2U3QE99"/>
<dbReference type="Proteomes" id="UP000245125">
    <property type="component" value="Unassembled WGS sequence"/>
</dbReference>
<sequence>MAKKIALLIIALCFTACATQRYGSVPRTSDQMVKEAKATISEVTIDDVKKMIYNKDKIIILDVRDKDEFETGYIPGAINLSRGMLEFKINTVIPDRNARIIVYCGVDLRGPLATKTLNEMGYINAVNINGGLKVWKAAGYPIAK</sequence>
<dbReference type="SMART" id="SM00450">
    <property type="entry name" value="RHOD"/>
    <property type="match status" value="1"/>
</dbReference>
<dbReference type="OrthoDB" id="9800872at2"/>
<evidence type="ECO:0000259" key="2">
    <source>
        <dbReference type="PROSITE" id="PS50206"/>
    </source>
</evidence>
<dbReference type="Gene3D" id="3.40.250.10">
    <property type="entry name" value="Rhodanese-like domain"/>
    <property type="match status" value="1"/>
</dbReference>
<dbReference type="InterPro" id="IPR050229">
    <property type="entry name" value="GlpE_sulfurtransferase"/>
</dbReference>
<proteinExistence type="predicted"/>
<keyword evidence="4" id="KW-1185">Reference proteome</keyword>
<dbReference type="PANTHER" id="PTHR43031:SF1">
    <property type="entry name" value="PYRIDINE NUCLEOTIDE-DISULPHIDE OXIDOREDUCTASE"/>
    <property type="match status" value="1"/>
</dbReference>
<accession>A0A2U3QE99</accession>
<feature type="signal peptide" evidence="1">
    <location>
        <begin position="1"/>
        <end position="18"/>
    </location>
</feature>
<dbReference type="Pfam" id="PF00581">
    <property type="entry name" value="Rhodanese"/>
    <property type="match status" value="1"/>
</dbReference>
<feature type="chain" id="PRO_5015763194" evidence="1">
    <location>
        <begin position="19"/>
        <end position="144"/>
    </location>
</feature>
<dbReference type="PANTHER" id="PTHR43031">
    <property type="entry name" value="FAD-DEPENDENT OXIDOREDUCTASE"/>
    <property type="match status" value="1"/>
</dbReference>
<feature type="domain" description="Rhodanese" evidence="2">
    <location>
        <begin position="54"/>
        <end position="144"/>
    </location>
</feature>
<organism evidence="3 4">
    <name type="scientific">Candidatus Sulfobium mesophilum</name>
    <dbReference type="NCBI Taxonomy" id="2016548"/>
    <lineage>
        <taxon>Bacteria</taxon>
        <taxon>Pseudomonadati</taxon>
        <taxon>Nitrospirota</taxon>
        <taxon>Nitrospiria</taxon>
        <taxon>Nitrospirales</taxon>
        <taxon>Nitrospiraceae</taxon>
        <taxon>Candidatus Sulfobium</taxon>
    </lineage>
</organism>
<dbReference type="SUPFAM" id="SSF52821">
    <property type="entry name" value="Rhodanese/Cell cycle control phosphatase"/>
    <property type="match status" value="1"/>
</dbReference>
<evidence type="ECO:0000256" key="1">
    <source>
        <dbReference type="SAM" id="SignalP"/>
    </source>
</evidence>
<dbReference type="PROSITE" id="PS50206">
    <property type="entry name" value="RHODANESE_3"/>
    <property type="match status" value="1"/>
</dbReference>
<dbReference type="EMBL" id="OUUY01000015">
    <property type="protein sequence ID" value="SPP99752.1"/>
    <property type="molecule type" value="Genomic_DNA"/>
</dbReference>
<reference evidence="4" key="1">
    <citation type="submission" date="2018-03" db="EMBL/GenBank/DDBJ databases">
        <authorList>
            <person name="Zecchin S."/>
        </authorList>
    </citation>
    <scope>NUCLEOTIDE SEQUENCE [LARGE SCALE GENOMIC DNA]</scope>
</reference>
<evidence type="ECO:0000313" key="4">
    <source>
        <dbReference type="Proteomes" id="UP000245125"/>
    </source>
</evidence>
<evidence type="ECO:0000313" key="3">
    <source>
        <dbReference type="EMBL" id="SPP99752.1"/>
    </source>
</evidence>
<keyword evidence="1" id="KW-0732">Signal</keyword>
<gene>
    <name evidence="3" type="ORF">NBG4_1110008</name>
</gene>